<dbReference type="Proteomes" id="UP000762676">
    <property type="component" value="Unassembled WGS sequence"/>
</dbReference>
<evidence type="ECO:0000313" key="10">
    <source>
        <dbReference type="Proteomes" id="UP000762676"/>
    </source>
</evidence>
<protein>
    <submittedName>
        <fullName evidence="9">Cathepsin L</fullName>
    </submittedName>
</protein>
<keyword evidence="5" id="KW-0865">Zymogen</keyword>
<dbReference type="GO" id="GO:0006508">
    <property type="term" value="P:proteolysis"/>
    <property type="evidence" value="ECO:0007669"/>
    <property type="project" value="UniProtKB-KW"/>
</dbReference>
<dbReference type="PROSITE" id="PS00639">
    <property type="entry name" value="THIOL_PROTEASE_HIS"/>
    <property type="match status" value="1"/>
</dbReference>
<dbReference type="PROSITE" id="PS00640">
    <property type="entry name" value="THIOL_PROTEASE_ASN"/>
    <property type="match status" value="1"/>
</dbReference>
<dbReference type="EMBL" id="BMAT01003920">
    <property type="protein sequence ID" value="GFR64922.1"/>
    <property type="molecule type" value="Genomic_DNA"/>
</dbReference>
<evidence type="ECO:0000256" key="4">
    <source>
        <dbReference type="ARBA" id="ARBA00022807"/>
    </source>
</evidence>
<gene>
    <name evidence="9" type="ORF">ElyMa_001934900</name>
</gene>
<dbReference type="Gene3D" id="3.90.70.10">
    <property type="entry name" value="Cysteine proteinases"/>
    <property type="match status" value="1"/>
</dbReference>
<accession>A0AAV4EVL6</accession>
<feature type="domain" description="Peptidase C1A papain C-terminal" evidence="7">
    <location>
        <begin position="263"/>
        <end position="478"/>
    </location>
</feature>
<dbReference type="SMART" id="SM00645">
    <property type="entry name" value="Pept_C1"/>
    <property type="match status" value="1"/>
</dbReference>
<dbReference type="GO" id="GO:0008234">
    <property type="term" value="F:cysteine-type peptidase activity"/>
    <property type="evidence" value="ECO:0007669"/>
    <property type="project" value="UniProtKB-KW"/>
</dbReference>
<dbReference type="InterPro" id="IPR025660">
    <property type="entry name" value="Pept_his_AS"/>
</dbReference>
<dbReference type="AlphaFoldDB" id="A0AAV4EVL6"/>
<evidence type="ECO:0000256" key="5">
    <source>
        <dbReference type="ARBA" id="ARBA00023145"/>
    </source>
</evidence>
<dbReference type="PRINTS" id="PR00705">
    <property type="entry name" value="PAPAIN"/>
</dbReference>
<proteinExistence type="inferred from homology"/>
<comment type="similarity">
    <text evidence="1">Belongs to the peptidase C1 family.</text>
</comment>
<dbReference type="FunFam" id="3.90.70.10:FF:000006">
    <property type="entry name" value="Cathepsin S"/>
    <property type="match status" value="1"/>
</dbReference>
<dbReference type="InterPro" id="IPR013128">
    <property type="entry name" value="Peptidase_C1A"/>
</dbReference>
<dbReference type="InterPro" id="IPR000668">
    <property type="entry name" value="Peptidase_C1A_C"/>
</dbReference>
<dbReference type="CDD" id="cd02248">
    <property type="entry name" value="Peptidase_C1A"/>
    <property type="match status" value="1"/>
</dbReference>
<keyword evidence="6" id="KW-1015">Disulfide bond</keyword>
<evidence type="ECO:0000256" key="2">
    <source>
        <dbReference type="ARBA" id="ARBA00022670"/>
    </source>
</evidence>
<keyword evidence="2" id="KW-0645">Protease</keyword>
<keyword evidence="4" id="KW-0788">Thiol protease</keyword>
<dbReference type="SMART" id="SM00848">
    <property type="entry name" value="Inhibitor_I29"/>
    <property type="match status" value="1"/>
</dbReference>
<dbReference type="SUPFAM" id="SSF54001">
    <property type="entry name" value="Cysteine proteinases"/>
    <property type="match status" value="1"/>
</dbReference>
<evidence type="ECO:0000259" key="7">
    <source>
        <dbReference type="SMART" id="SM00645"/>
    </source>
</evidence>
<keyword evidence="10" id="KW-1185">Reference proteome</keyword>
<dbReference type="Pfam" id="PF08246">
    <property type="entry name" value="Inhibitor_I29"/>
    <property type="match status" value="1"/>
</dbReference>
<dbReference type="InterPro" id="IPR038765">
    <property type="entry name" value="Papain-like_cys_pep_sf"/>
</dbReference>
<sequence>MIDSSLELKVTSVVVDSSFELKVTSVVVDSSLELKVTSVMVDSSFELKVTSVVVDSSFELKVTSVVVDSSLELKVTSVLVHSSLELKATSVVVDSSLELKATSVLVDSSLELKATSVLVHSSLELKVTSVVVDSSFELKATSVVVDRSLELKATSVLVHSSLELKVTSVVVDSSLELKATSVVVKTNKPSFDSRNERGVWESNLAIIESHNAAYQRGEVGYYLGENQFADMTNKEFVGFMNGYRMRTDHGSGREHTNNDVRDLPEEVDWRPKGFVTPIKNQEQCGSCWAFSATGSLEGQTFRKYGRLTSLSEQNLVDCSKKQGNHGCEGGLMDNAFKYIKENGGIDTEESYPYEARDGTCRFSASHIGANCTGFVDVKSEDESALQNAVASVGPISVAIDANHITFQMYKGGVYHNFLCSHTALDHGVLAVGYGTHEGKAYWLVKNSWGTSWGMDGYIMMSRNRSNNCGIATQASYPTV</sequence>
<dbReference type="Pfam" id="PF00112">
    <property type="entry name" value="Peptidase_C1"/>
    <property type="match status" value="1"/>
</dbReference>
<dbReference type="PROSITE" id="PS00139">
    <property type="entry name" value="THIOL_PROTEASE_CYS"/>
    <property type="match status" value="1"/>
</dbReference>
<reference evidence="9 10" key="1">
    <citation type="journal article" date="2021" name="Elife">
        <title>Chloroplast acquisition without the gene transfer in kleptoplastic sea slugs, Plakobranchus ocellatus.</title>
        <authorList>
            <person name="Maeda T."/>
            <person name="Takahashi S."/>
            <person name="Yoshida T."/>
            <person name="Shimamura S."/>
            <person name="Takaki Y."/>
            <person name="Nagai Y."/>
            <person name="Toyoda A."/>
            <person name="Suzuki Y."/>
            <person name="Arimoto A."/>
            <person name="Ishii H."/>
            <person name="Satoh N."/>
            <person name="Nishiyama T."/>
            <person name="Hasebe M."/>
            <person name="Maruyama T."/>
            <person name="Minagawa J."/>
            <person name="Obokata J."/>
            <person name="Shigenobu S."/>
        </authorList>
    </citation>
    <scope>NUCLEOTIDE SEQUENCE [LARGE SCALE GENOMIC DNA]</scope>
</reference>
<evidence type="ECO:0000256" key="1">
    <source>
        <dbReference type="ARBA" id="ARBA00008455"/>
    </source>
</evidence>
<dbReference type="InterPro" id="IPR013201">
    <property type="entry name" value="Prot_inhib_I29"/>
</dbReference>
<evidence type="ECO:0000256" key="6">
    <source>
        <dbReference type="ARBA" id="ARBA00023157"/>
    </source>
</evidence>
<dbReference type="InterPro" id="IPR039417">
    <property type="entry name" value="Peptidase_C1A_papain-like"/>
</dbReference>
<keyword evidence="3" id="KW-0378">Hydrolase</keyword>
<name>A0AAV4EVL6_9GAST</name>
<dbReference type="InterPro" id="IPR025661">
    <property type="entry name" value="Pept_asp_AS"/>
</dbReference>
<evidence type="ECO:0000259" key="8">
    <source>
        <dbReference type="SMART" id="SM00848"/>
    </source>
</evidence>
<comment type="caution">
    <text evidence="9">The sequence shown here is derived from an EMBL/GenBank/DDBJ whole genome shotgun (WGS) entry which is preliminary data.</text>
</comment>
<dbReference type="PANTHER" id="PTHR12411">
    <property type="entry name" value="CYSTEINE PROTEASE FAMILY C1-RELATED"/>
    <property type="match status" value="1"/>
</dbReference>
<dbReference type="InterPro" id="IPR000169">
    <property type="entry name" value="Pept_cys_AS"/>
</dbReference>
<evidence type="ECO:0000256" key="3">
    <source>
        <dbReference type="ARBA" id="ARBA00022801"/>
    </source>
</evidence>
<evidence type="ECO:0000313" key="9">
    <source>
        <dbReference type="EMBL" id="GFR64922.1"/>
    </source>
</evidence>
<feature type="domain" description="Cathepsin propeptide inhibitor" evidence="8">
    <location>
        <begin position="183"/>
        <end position="236"/>
    </location>
</feature>
<organism evidence="9 10">
    <name type="scientific">Elysia marginata</name>
    <dbReference type="NCBI Taxonomy" id="1093978"/>
    <lineage>
        <taxon>Eukaryota</taxon>
        <taxon>Metazoa</taxon>
        <taxon>Spiralia</taxon>
        <taxon>Lophotrochozoa</taxon>
        <taxon>Mollusca</taxon>
        <taxon>Gastropoda</taxon>
        <taxon>Heterobranchia</taxon>
        <taxon>Euthyneura</taxon>
        <taxon>Panpulmonata</taxon>
        <taxon>Sacoglossa</taxon>
        <taxon>Placobranchoidea</taxon>
        <taxon>Plakobranchidae</taxon>
        <taxon>Elysia</taxon>
    </lineage>
</organism>